<evidence type="ECO:0000313" key="2">
    <source>
        <dbReference type="EMBL" id="KYD08386.1"/>
    </source>
</evidence>
<evidence type="ECO:0000256" key="1">
    <source>
        <dbReference type="SAM" id="MobiDB-lite"/>
    </source>
</evidence>
<comment type="caution">
    <text evidence="2">The sequence shown here is derived from an EMBL/GenBank/DDBJ whole genome shotgun (WGS) entry which is preliminary data.</text>
</comment>
<evidence type="ECO:0000313" key="3">
    <source>
        <dbReference type="Proteomes" id="UP000075683"/>
    </source>
</evidence>
<organism evidence="2 3">
    <name type="scientific">Caldibacillus debilis</name>
    <dbReference type="NCBI Taxonomy" id="301148"/>
    <lineage>
        <taxon>Bacteria</taxon>
        <taxon>Bacillati</taxon>
        <taxon>Bacillota</taxon>
        <taxon>Bacilli</taxon>
        <taxon>Bacillales</taxon>
        <taxon>Bacillaceae</taxon>
        <taxon>Caldibacillus</taxon>
    </lineage>
</organism>
<dbReference type="Proteomes" id="UP000075683">
    <property type="component" value="Unassembled WGS sequence"/>
</dbReference>
<dbReference type="AlphaFoldDB" id="A0A150L8S2"/>
<feature type="region of interest" description="Disordered" evidence="1">
    <location>
        <begin position="1"/>
        <end position="104"/>
    </location>
</feature>
<gene>
    <name evidence="2" type="ORF">B4135_4103</name>
</gene>
<name>A0A150L8S2_9BACI</name>
<accession>A0A150L8S2</accession>
<proteinExistence type="predicted"/>
<sequence length="104" mass="11816">MPFSGRRQGIRGCLHFNKPEGRTEEFSEAKAFRRRRKGTEGKAGRGEWGGDGTAESGDPEGKKNFRKILNADFKRTGRTGRGGRNGPKRQKKSPFRKEKPMFFQ</sequence>
<feature type="compositionally biased region" description="Basic and acidic residues" evidence="1">
    <location>
        <begin position="95"/>
        <end position="104"/>
    </location>
</feature>
<dbReference type="EMBL" id="LQYT01000140">
    <property type="protein sequence ID" value="KYD08386.1"/>
    <property type="molecule type" value="Genomic_DNA"/>
</dbReference>
<feature type="compositionally biased region" description="Basic and acidic residues" evidence="1">
    <location>
        <begin position="17"/>
        <end position="31"/>
    </location>
</feature>
<protein>
    <submittedName>
        <fullName evidence="2">Uncharacterized protein</fullName>
    </submittedName>
</protein>
<reference evidence="2 3" key="1">
    <citation type="submission" date="2016-01" db="EMBL/GenBank/DDBJ databases">
        <title>Draft Genome Sequences of Seven Thermophilic Sporeformers Isolated from Foods.</title>
        <authorList>
            <person name="Berendsen E.M."/>
            <person name="Wells-Bennik M.H."/>
            <person name="Krawcyk A.O."/>
            <person name="De Jong A."/>
            <person name="Holsappel S."/>
            <person name="Eijlander R.T."/>
            <person name="Kuipers O.P."/>
        </authorList>
    </citation>
    <scope>NUCLEOTIDE SEQUENCE [LARGE SCALE GENOMIC DNA]</scope>
    <source>
        <strain evidence="2 3">B4135</strain>
    </source>
</reference>